<proteinExistence type="predicted"/>
<feature type="compositionally biased region" description="Gly residues" evidence="1">
    <location>
        <begin position="203"/>
        <end position="213"/>
    </location>
</feature>
<feature type="compositionally biased region" description="Polar residues" evidence="1">
    <location>
        <begin position="95"/>
        <end position="104"/>
    </location>
</feature>
<keyword evidence="4" id="KW-1185">Reference proteome</keyword>
<protein>
    <submittedName>
        <fullName evidence="3">Autotransporter domain-containing protein</fullName>
    </submittedName>
</protein>
<dbReference type="Pfam" id="PF03797">
    <property type="entry name" value="Autotransporter"/>
    <property type="match status" value="1"/>
</dbReference>
<organism evidence="3 4">
    <name type="scientific">Flavimaribacter sediminis</name>
    <dbReference type="NCBI Taxonomy" id="2865987"/>
    <lineage>
        <taxon>Bacteria</taxon>
        <taxon>Pseudomonadati</taxon>
        <taxon>Pseudomonadota</taxon>
        <taxon>Alphaproteobacteria</taxon>
        <taxon>Hyphomicrobiales</taxon>
        <taxon>Rhizobiaceae</taxon>
        <taxon>Flavimaribacter</taxon>
    </lineage>
</organism>
<name>A0AAE2ZRA0_9HYPH</name>
<feature type="compositionally biased region" description="Basic and acidic residues" evidence="1">
    <location>
        <begin position="153"/>
        <end position="167"/>
    </location>
</feature>
<evidence type="ECO:0000256" key="1">
    <source>
        <dbReference type="SAM" id="MobiDB-lite"/>
    </source>
</evidence>
<feature type="region of interest" description="Disordered" evidence="1">
    <location>
        <begin position="396"/>
        <end position="434"/>
    </location>
</feature>
<evidence type="ECO:0000259" key="2">
    <source>
        <dbReference type="PROSITE" id="PS51208"/>
    </source>
</evidence>
<feature type="region of interest" description="Disordered" evidence="1">
    <location>
        <begin position="92"/>
        <end position="221"/>
    </location>
</feature>
<feature type="compositionally biased region" description="Gly residues" evidence="1">
    <location>
        <begin position="481"/>
        <end position="493"/>
    </location>
</feature>
<evidence type="ECO:0000313" key="4">
    <source>
        <dbReference type="Proteomes" id="UP001196509"/>
    </source>
</evidence>
<dbReference type="RefSeq" id="WP_220231415.1">
    <property type="nucleotide sequence ID" value="NZ_JAICBX010000008.1"/>
</dbReference>
<evidence type="ECO:0000313" key="3">
    <source>
        <dbReference type="EMBL" id="MBW8640676.1"/>
    </source>
</evidence>
<accession>A0AAE2ZRA0</accession>
<feature type="compositionally biased region" description="Low complexity" evidence="1">
    <location>
        <begin position="494"/>
        <end position="508"/>
    </location>
</feature>
<dbReference type="InterPro" id="IPR005546">
    <property type="entry name" value="Autotransporte_beta"/>
</dbReference>
<sequence>MTAPRLLNSRFYQKFECCDWHFLKNKISIVSLISGIFLVSLIAVCFKPVPASAACTIDGTITTCTGSGLGPISYTEADAVDEIILEDLTDDVSGSDGTAISLTETGTDGSDDGDDGSSSFPATVTFDGTNGSDTYGVTDATDSSIIVTTTGGEGHEGENKSGRHETGGDGGDGGSGSAVSLTMSGGFVSQTEGGTGIDVSNTGGAGGKGGEGSYTGDSFDDSDLYGGTGGAGGAADTATLTIGDLTNPDSSYGIDLSGVDIGISLASTGGQGGQGGEARCDAGDSTCKSYSGVGGAGGASGDAKATITDTEVSISDFSDTGIEILSTGGNGGQGGLAKAIYASNKVENKPSNGYGDGGDGGDAGTAAFTVTDSAIIGTDTDGEAIYGVVVSSTGGAGGDGNDSYTGGAGSDAVGDHPGWGSGGDGGNGGESSLTLTGSEISLSMSADDAVGILVSSVGDSGGDVGTTTSDVTDWANDPDEGGNGGAGGDGGSVSGTMDSSSVMTVTTTGEGGSMGALTLLSQGGDGGDGGSGGEHGDGNGGAGGAGGSISGTMTTVSATTSGDDAYGIYLASVGGDGGTGKAGDGSGGDAGAIDVSFSSVTVQASGDGSHGVYALSQGGAGGDSSSDGDGGDADWISLTVTGGTVEVTGEDAYGIAAISSAGSAGSGDTGDSAGYVKLTTGADVTVSGSGGIGLYAASSGGTTSGQIEVTVDTGGVITASDDASAAVSIVNGNGNTLTNDGTITTDDLTSTSIYALMTSGGDLAVTNNGTFSGAVDFDTDYTNSFTNNSGATLNLGSAFDIGSSGTLTNDGTISPGGSGSVMTSTITGVFTQGSDGTYLVDVDGSSVDELVFETAGATMAGTVSVNVITAPSASGSADIALSEAGSMDSSGLTIGDTATADYSLDTSSSFYVALEWDVSMDDSDLLGSASRNQSAVAGHLQNVLENGGLGKELTTLLNIVDEDEYIAALDTFASQIASDIQLTSLFSAQRFSDALLSCSVRDGVYRFIDEDQCAWMRAGGSGMERSSSSANRPFTQTAWQFEGGGQFALQDNWFLGTGFSIGTQSLSVDDIADSDGNFYQGGVVAKHTMGNTLLSASLTGGYGDFDITRYLYSSDFAQGNETLWTFSGQLSASHAFVRGDWYLKPRVDIGFDHVNMNGFTETGAGGASLTINDNAQTYYSIQPSIEIGGEIAAANGVLFRPSVSVGLTQFLGDAAPATSASFADTPAGIAPFTIGSEFDTTYFDVTAGLEVLATERLSLSAEGFGQFSDSITSYGGSAKLAIRF</sequence>
<feature type="compositionally biased region" description="Gly residues" evidence="1">
    <location>
        <begin position="523"/>
        <end position="546"/>
    </location>
</feature>
<feature type="region of interest" description="Disordered" evidence="1">
    <location>
        <begin position="456"/>
        <end position="546"/>
    </location>
</feature>
<dbReference type="Gene3D" id="2.40.128.130">
    <property type="entry name" value="Autotransporter beta-domain"/>
    <property type="match status" value="1"/>
</dbReference>
<feature type="compositionally biased region" description="Gly residues" evidence="1">
    <location>
        <begin position="417"/>
        <end position="429"/>
    </location>
</feature>
<dbReference type="Proteomes" id="UP001196509">
    <property type="component" value="Unassembled WGS sequence"/>
</dbReference>
<dbReference type="SUPFAM" id="SSF103515">
    <property type="entry name" value="Autotransporter"/>
    <property type="match status" value="1"/>
</dbReference>
<feature type="compositionally biased region" description="Polar residues" evidence="1">
    <location>
        <begin position="120"/>
        <end position="147"/>
    </location>
</feature>
<feature type="compositionally biased region" description="Polar residues" evidence="1">
    <location>
        <begin position="178"/>
        <end position="202"/>
    </location>
</feature>
<dbReference type="EMBL" id="JAICBX010000008">
    <property type="protein sequence ID" value="MBW8640676.1"/>
    <property type="molecule type" value="Genomic_DNA"/>
</dbReference>
<dbReference type="InterPro" id="IPR036709">
    <property type="entry name" value="Autotransporte_beta_dom_sf"/>
</dbReference>
<dbReference type="SMART" id="SM00869">
    <property type="entry name" value="Autotransporter"/>
    <property type="match status" value="1"/>
</dbReference>
<comment type="caution">
    <text evidence="3">The sequence shown here is derived from an EMBL/GenBank/DDBJ whole genome shotgun (WGS) entry which is preliminary data.</text>
</comment>
<reference evidence="3" key="1">
    <citation type="submission" date="2021-08" db="EMBL/GenBank/DDBJ databases">
        <title>Hoeflea bacterium WL0058 sp. nov., isolated from the sediment.</title>
        <authorList>
            <person name="Wang L."/>
            <person name="Zhang D."/>
        </authorList>
    </citation>
    <scope>NUCLEOTIDE SEQUENCE</scope>
    <source>
        <strain evidence="3">WL0058</strain>
    </source>
</reference>
<feature type="domain" description="Autotransporter" evidence="2">
    <location>
        <begin position="1007"/>
        <end position="1284"/>
    </location>
</feature>
<gene>
    <name evidence="3" type="ORF">K1W69_26020</name>
</gene>
<dbReference type="PROSITE" id="PS51208">
    <property type="entry name" value="AUTOTRANSPORTER"/>
    <property type="match status" value="1"/>
</dbReference>